<comment type="caution">
    <text evidence="2">The sequence shown here is derived from an EMBL/GenBank/DDBJ whole genome shotgun (WGS) entry which is preliminary data.</text>
</comment>
<keyword evidence="1" id="KW-0472">Membrane</keyword>
<keyword evidence="1" id="KW-0812">Transmembrane</keyword>
<sequence>MKDVRATAAASIDKLKKLTLASVALSQRAIIVGFSPSSISQGLAAPLQNATKDEQEAMLHRFIAAKQAELASIMIASALVASLVAALLSWQWFPVPAWTVKVAMLCALLHSLIGLGIACQQSIALNRVSVHPKSTDIVRQVLLGRASSGPGSKDIGFWVHTSWQIPTILLGNSIVFVVVGLAIAVYTAAREATKWGDETNTAICFSISLLFSGGCYFVSWVSIEWKLQQALLAAS</sequence>
<protein>
    <submittedName>
        <fullName evidence="2">Uncharacterized protein</fullName>
    </submittedName>
</protein>
<dbReference type="EMBL" id="JAXOVC010000003">
    <property type="protein sequence ID" value="KAK4504328.1"/>
    <property type="molecule type" value="Genomic_DNA"/>
</dbReference>
<organism evidence="2 3">
    <name type="scientific">Zasmidium cellare</name>
    <name type="common">Wine cellar mold</name>
    <name type="synonym">Racodium cellare</name>
    <dbReference type="NCBI Taxonomy" id="395010"/>
    <lineage>
        <taxon>Eukaryota</taxon>
        <taxon>Fungi</taxon>
        <taxon>Dikarya</taxon>
        <taxon>Ascomycota</taxon>
        <taxon>Pezizomycotina</taxon>
        <taxon>Dothideomycetes</taxon>
        <taxon>Dothideomycetidae</taxon>
        <taxon>Mycosphaerellales</taxon>
        <taxon>Mycosphaerellaceae</taxon>
        <taxon>Zasmidium</taxon>
    </lineage>
</organism>
<keyword evidence="3" id="KW-1185">Reference proteome</keyword>
<accession>A0ABR0ETD8</accession>
<gene>
    <name evidence="2" type="ORF">PRZ48_005244</name>
</gene>
<proteinExistence type="predicted"/>
<feature type="transmembrane region" description="Helical" evidence="1">
    <location>
        <begin position="168"/>
        <end position="189"/>
    </location>
</feature>
<evidence type="ECO:0000313" key="3">
    <source>
        <dbReference type="Proteomes" id="UP001305779"/>
    </source>
</evidence>
<feature type="transmembrane region" description="Helical" evidence="1">
    <location>
        <begin position="201"/>
        <end position="223"/>
    </location>
</feature>
<keyword evidence="1" id="KW-1133">Transmembrane helix</keyword>
<evidence type="ECO:0000256" key="1">
    <source>
        <dbReference type="SAM" id="Phobius"/>
    </source>
</evidence>
<feature type="transmembrane region" description="Helical" evidence="1">
    <location>
        <begin position="102"/>
        <end position="123"/>
    </location>
</feature>
<evidence type="ECO:0000313" key="2">
    <source>
        <dbReference type="EMBL" id="KAK4504328.1"/>
    </source>
</evidence>
<reference evidence="2 3" key="1">
    <citation type="journal article" date="2023" name="G3 (Bethesda)">
        <title>A chromosome-level genome assembly of Zasmidium syzygii isolated from banana leaves.</title>
        <authorList>
            <person name="van Westerhoven A.C."/>
            <person name="Mehrabi R."/>
            <person name="Talebi R."/>
            <person name="Steentjes M.B.F."/>
            <person name="Corcolon B."/>
            <person name="Chong P.A."/>
            <person name="Kema G.H.J."/>
            <person name="Seidl M.F."/>
        </authorList>
    </citation>
    <scope>NUCLEOTIDE SEQUENCE [LARGE SCALE GENOMIC DNA]</scope>
    <source>
        <strain evidence="2 3">P124</strain>
    </source>
</reference>
<dbReference type="Proteomes" id="UP001305779">
    <property type="component" value="Unassembled WGS sequence"/>
</dbReference>
<name>A0ABR0ETD8_ZASCE</name>
<feature type="transmembrane region" description="Helical" evidence="1">
    <location>
        <begin position="68"/>
        <end position="90"/>
    </location>
</feature>